<evidence type="ECO:0000313" key="2">
    <source>
        <dbReference type="Proteomes" id="UP001060215"/>
    </source>
</evidence>
<evidence type="ECO:0000313" key="1">
    <source>
        <dbReference type="EMBL" id="KAI7989623.1"/>
    </source>
</evidence>
<keyword evidence="1" id="KW-0378">Hydrolase</keyword>
<name>A0ACC0FLB0_9ERIC</name>
<gene>
    <name evidence="1" type="ORF">LOK49_LG13G02077</name>
</gene>
<accession>A0ACC0FLB0</accession>
<dbReference type="Proteomes" id="UP001060215">
    <property type="component" value="Chromosome 14"/>
</dbReference>
<sequence>MEEEKSCHPIPPLHNANSEVTRSLREIPPAHFIFKIESFSQLSQLLSDAEVQNYESDIFEASGYKWKLSFYPNGDKKRKGEGHISLYLVITETSNLPLGWEVNVNFKLFVYDQIQDKYMTIQDANGKVRRFHGMKTEWGFAQLLPLSTFNDDDNGYLICDTCVFGAEVFVINYPGRGQSINILKELDRTYTWKIDNFSSLDGQIHYSDVFTFGNRKWNLRLYPKGDLTAKDKCLSLFLGLDDLKTFPSERKTYAKYKMRIRNQYHGEHMEIEGSNCFTSSSISWGTSSLLSLIDLHDASKGFLVHDTLIVEAEVSAISTVKNFSV</sequence>
<organism evidence="1 2">
    <name type="scientific">Camellia lanceoleosa</name>
    <dbReference type="NCBI Taxonomy" id="1840588"/>
    <lineage>
        <taxon>Eukaryota</taxon>
        <taxon>Viridiplantae</taxon>
        <taxon>Streptophyta</taxon>
        <taxon>Embryophyta</taxon>
        <taxon>Tracheophyta</taxon>
        <taxon>Spermatophyta</taxon>
        <taxon>Magnoliopsida</taxon>
        <taxon>eudicotyledons</taxon>
        <taxon>Gunneridae</taxon>
        <taxon>Pentapetalae</taxon>
        <taxon>asterids</taxon>
        <taxon>Ericales</taxon>
        <taxon>Theaceae</taxon>
        <taxon>Camellia</taxon>
    </lineage>
</organism>
<reference evidence="1 2" key="1">
    <citation type="journal article" date="2022" name="Plant J.">
        <title>Chromosome-level genome of Camellia lanceoleosa provides a valuable resource for understanding genome evolution and self-incompatibility.</title>
        <authorList>
            <person name="Gong W."/>
            <person name="Xiao S."/>
            <person name="Wang L."/>
            <person name="Liao Z."/>
            <person name="Chang Y."/>
            <person name="Mo W."/>
            <person name="Hu G."/>
            <person name="Li W."/>
            <person name="Zhao G."/>
            <person name="Zhu H."/>
            <person name="Hu X."/>
            <person name="Ji K."/>
            <person name="Xiang X."/>
            <person name="Song Q."/>
            <person name="Yuan D."/>
            <person name="Jin S."/>
            <person name="Zhang L."/>
        </authorList>
    </citation>
    <scope>NUCLEOTIDE SEQUENCE [LARGE SCALE GENOMIC DNA]</scope>
    <source>
        <strain evidence="1">SQ_2022a</strain>
    </source>
</reference>
<protein>
    <submittedName>
        <fullName evidence="1">Ubiquitin carboxyl-terminal hydrolase 12</fullName>
    </submittedName>
</protein>
<keyword evidence="2" id="KW-1185">Reference proteome</keyword>
<proteinExistence type="predicted"/>
<dbReference type="EMBL" id="CM045771">
    <property type="protein sequence ID" value="KAI7989623.1"/>
    <property type="molecule type" value="Genomic_DNA"/>
</dbReference>
<comment type="caution">
    <text evidence="1">The sequence shown here is derived from an EMBL/GenBank/DDBJ whole genome shotgun (WGS) entry which is preliminary data.</text>
</comment>